<evidence type="ECO:0000256" key="1">
    <source>
        <dbReference type="SAM" id="SignalP"/>
    </source>
</evidence>
<reference evidence="2" key="1">
    <citation type="submission" date="2022-07" db="EMBL/GenBank/DDBJ databases">
        <title>Genome analysis of Parmales, a sister group of diatoms, reveals the evolutionary specialization of diatoms from phago-mixotrophs to photoautotrophs.</title>
        <authorList>
            <person name="Ban H."/>
            <person name="Sato S."/>
            <person name="Yoshikawa S."/>
            <person name="Kazumasa Y."/>
            <person name="Nakamura Y."/>
            <person name="Ichinomiya M."/>
            <person name="Saitoh K."/>
            <person name="Sato N."/>
            <person name="Blanc-Mathieu R."/>
            <person name="Endo H."/>
            <person name="Kuwata A."/>
            <person name="Ogata H."/>
        </authorList>
    </citation>
    <scope>NUCLEOTIDE SEQUENCE</scope>
</reference>
<evidence type="ECO:0000313" key="3">
    <source>
        <dbReference type="Proteomes" id="UP001165082"/>
    </source>
</evidence>
<dbReference type="Proteomes" id="UP001165082">
    <property type="component" value="Unassembled WGS sequence"/>
</dbReference>
<protein>
    <submittedName>
        <fullName evidence="2">Uncharacterized protein</fullName>
    </submittedName>
</protein>
<evidence type="ECO:0000313" key="2">
    <source>
        <dbReference type="EMBL" id="GMH51902.1"/>
    </source>
</evidence>
<name>A0A9W7DRD6_9STRA</name>
<gene>
    <name evidence="2" type="ORF">TrRE_jg398</name>
</gene>
<organism evidence="2 3">
    <name type="scientific">Triparma retinervis</name>
    <dbReference type="NCBI Taxonomy" id="2557542"/>
    <lineage>
        <taxon>Eukaryota</taxon>
        <taxon>Sar</taxon>
        <taxon>Stramenopiles</taxon>
        <taxon>Ochrophyta</taxon>
        <taxon>Bolidophyceae</taxon>
        <taxon>Parmales</taxon>
        <taxon>Triparmaceae</taxon>
        <taxon>Triparma</taxon>
    </lineage>
</organism>
<keyword evidence="3" id="KW-1185">Reference proteome</keyword>
<accession>A0A9W7DRD6</accession>
<proteinExistence type="predicted"/>
<dbReference type="EMBL" id="BRXZ01004591">
    <property type="protein sequence ID" value="GMH51902.1"/>
    <property type="molecule type" value="Genomic_DNA"/>
</dbReference>
<sequence length="637" mass="67502">MTVRFILLSLLLAPLFSSSEPLSCLTSETSSESSDSGLLTGNDLCLSSTEAITLDDSTSSCEQGTHVCVSATFSDFVAAGCVAIDDAETLQTVANQLCSEDPLCASSNPNGASSFDSCTSDDCNTCVPYDSGEAGDDSTGGDSTGGALLSCNTLTSTSESIETSGITNLDICVPSTTALSFADVDVEEVCEQGTHICVSATFNNNFTAGGCVRSNMTEFAEDLAKTSCADDAFCSFDNITFSSCDTDNCNSCSPYMHTDDTAGEVLSCFVTDFEAIEAVCDTSWTSQSWEDGSIVQCRKSTHSCLSAQFVGYDVGLGCVRKNHIEATMEIVNEFLCSDDSFCAKLSDGVAQTCDENLCNSCTSSADLRDSSTLMTCNLLDDDEVCSTTELAYDMNIFKALPCDSTTHVCLTANIFGVNAALGCVHSEQITAYQTFVEDWFEDVCEDCGFTWSTCNDSDVCNLCDDDIPWSDDDPSFDSYSSDQAADDNEAEDLWCYTFDAGDDPFNNPFYDRVQCVNATRDDRGESCKRGTHSCVTASLTDGNGGRVEAAAGCQRTSELKELEDWFNQGCSLSSSCDYANPNGVQDFKSCTTNGCNACGYFVESLSSPESGAAYSGLKTSALGTALTVGAAALLLLS</sequence>
<comment type="caution">
    <text evidence="2">The sequence shown here is derived from an EMBL/GenBank/DDBJ whole genome shotgun (WGS) entry which is preliminary data.</text>
</comment>
<feature type="signal peptide" evidence="1">
    <location>
        <begin position="1"/>
        <end position="19"/>
    </location>
</feature>
<dbReference type="OrthoDB" id="10523371at2759"/>
<dbReference type="AlphaFoldDB" id="A0A9W7DRD6"/>
<keyword evidence="1" id="KW-0732">Signal</keyword>
<feature type="chain" id="PRO_5040955189" evidence="1">
    <location>
        <begin position="20"/>
        <end position="637"/>
    </location>
</feature>